<organism evidence="1 2">
    <name type="scientific">Mycena pura</name>
    <dbReference type="NCBI Taxonomy" id="153505"/>
    <lineage>
        <taxon>Eukaryota</taxon>
        <taxon>Fungi</taxon>
        <taxon>Dikarya</taxon>
        <taxon>Basidiomycota</taxon>
        <taxon>Agaricomycotina</taxon>
        <taxon>Agaricomycetes</taxon>
        <taxon>Agaricomycetidae</taxon>
        <taxon>Agaricales</taxon>
        <taxon>Marasmiineae</taxon>
        <taxon>Mycenaceae</taxon>
        <taxon>Mycena</taxon>
    </lineage>
</organism>
<comment type="caution">
    <text evidence="1">The sequence shown here is derived from an EMBL/GenBank/DDBJ whole genome shotgun (WGS) entry which is preliminary data.</text>
</comment>
<dbReference type="Proteomes" id="UP001219525">
    <property type="component" value="Unassembled WGS sequence"/>
</dbReference>
<protein>
    <submittedName>
        <fullName evidence="1">Uncharacterized protein</fullName>
    </submittedName>
</protein>
<reference evidence="1" key="1">
    <citation type="submission" date="2023-03" db="EMBL/GenBank/DDBJ databases">
        <title>Massive genome expansion in bonnet fungi (Mycena s.s.) driven by repeated elements and novel gene families across ecological guilds.</title>
        <authorList>
            <consortium name="Lawrence Berkeley National Laboratory"/>
            <person name="Harder C.B."/>
            <person name="Miyauchi S."/>
            <person name="Viragh M."/>
            <person name="Kuo A."/>
            <person name="Thoen E."/>
            <person name="Andreopoulos B."/>
            <person name="Lu D."/>
            <person name="Skrede I."/>
            <person name="Drula E."/>
            <person name="Henrissat B."/>
            <person name="Morin E."/>
            <person name="Kohler A."/>
            <person name="Barry K."/>
            <person name="LaButti K."/>
            <person name="Morin E."/>
            <person name="Salamov A."/>
            <person name="Lipzen A."/>
            <person name="Mereny Z."/>
            <person name="Hegedus B."/>
            <person name="Baldrian P."/>
            <person name="Stursova M."/>
            <person name="Weitz H."/>
            <person name="Taylor A."/>
            <person name="Grigoriev I.V."/>
            <person name="Nagy L.G."/>
            <person name="Martin F."/>
            <person name="Kauserud H."/>
        </authorList>
    </citation>
    <scope>NUCLEOTIDE SEQUENCE</scope>
    <source>
        <strain evidence="1">9144</strain>
    </source>
</reference>
<accession>A0AAD6XX34</accession>
<name>A0AAD6XX34_9AGAR</name>
<keyword evidence="2" id="KW-1185">Reference proteome</keyword>
<proteinExistence type="predicted"/>
<evidence type="ECO:0000313" key="1">
    <source>
        <dbReference type="EMBL" id="KAJ7187444.1"/>
    </source>
</evidence>
<dbReference type="AlphaFoldDB" id="A0AAD6XX34"/>
<gene>
    <name evidence="1" type="ORF">GGX14DRAFT_409190</name>
</gene>
<sequence length="358" mass="39664">MPPSTSSLFSGAVTISWVPRSGAWAVMTLDPLDSLVRAHLDDSLARELARALRPQKYVVYVANEVRRVYDPDPQVPHWSEHTVELLMQGLPWTDPAACIDSAMSMPVFPATSHPEGRDALLTSTPFPWENCYLAPFTSLVVRSIATQTSEPIVHELPLSQQERHERYAAEDARRREEWRRRNAAHALLGCHSAPGARSDWEAESVAEITPAPTPSSAVFGFASSTAPQWGSVAGDGDSTGSPPYLLSAPFADDDSDEGVGPGQYEITPMVSFSHDLSTVKTLLPPEDFFVELRKLRSIAGGAHYRQMLIATRRREEDENYDGRSDVFIYAVSTTTRKPFSRAISEFGRRVKDVLRPKN</sequence>
<evidence type="ECO:0000313" key="2">
    <source>
        <dbReference type="Proteomes" id="UP001219525"/>
    </source>
</evidence>
<dbReference type="EMBL" id="JARJCW010000200">
    <property type="protein sequence ID" value="KAJ7187444.1"/>
    <property type="molecule type" value="Genomic_DNA"/>
</dbReference>